<name>A0A1C1A681_9BACL</name>
<dbReference type="Gene3D" id="3.90.660.50">
    <property type="match status" value="1"/>
</dbReference>
<dbReference type="EMBL" id="LYPC01000012">
    <property type="protein sequence ID" value="OCT16070.1"/>
    <property type="molecule type" value="Genomic_DNA"/>
</dbReference>
<gene>
    <name evidence="2" type="ORF">A8709_10680</name>
</gene>
<evidence type="ECO:0000259" key="1">
    <source>
        <dbReference type="Pfam" id="PF01593"/>
    </source>
</evidence>
<dbReference type="STRING" id="512399.A8709_10680"/>
<evidence type="ECO:0000313" key="3">
    <source>
        <dbReference type="Proteomes" id="UP000093309"/>
    </source>
</evidence>
<dbReference type="InterPro" id="IPR036188">
    <property type="entry name" value="FAD/NAD-bd_sf"/>
</dbReference>
<dbReference type="Proteomes" id="UP000093309">
    <property type="component" value="Unassembled WGS sequence"/>
</dbReference>
<reference evidence="3" key="1">
    <citation type="submission" date="2016-05" db="EMBL/GenBank/DDBJ databases">
        <title>Paenibacillus oryzae. sp. nov., isolated from the rice root.</title>
        <authorList>
            <person name="Zhang J."/>
            <person name="Zhang X."/>
        </authorList>
    </citation>
    <scope>NUCLEOTIDE SEQUENCE [LARGE SCALE GENOMIC DNA]</scope>
    <source>
        <strain evidence="3">KCTC13222</strain>
    </source>
</reference>
<protein>
    <submittedName>
        <fullName evidence="2">Dehydrogenase</fullName>
    </submittedName>
</protein>
<dbReference type="PANTHER" id="PTHR42923:SF3">
    <property type="entry name" value="PROTOPORPHYRINOGEN OXIDASE"/>
    <property type="match status" value="1"/>
</dbReference>
<sequence>MTKYDTAVIGGGLAGLIAAIEVAQGGKQVVLLERAGRLGGRAMTNKKNGVLFNLGGHALYRAGAAYRILQELGIRIEGCAPPSKASALWNNKLVPMPATALTMLTSKLLSWSGKLGLLRLVMRLSKMDANQAGAASLREWAEREIPDPMVRHIFYGLCRTATYGHDTDHQLATPVLAQVQRALKGVLYLHGGWQTLIDQLQEKAARAGVHILSGVDVKEIVHAHGQVKGLLLANDQQLVVSHVISTASPSETYKLVPNAEQTILKQWKEEARPAKAACLDLGLRKLPVPGRDFALALDQPIYFSHHTLNAKLSDDGTLVVHLMKYNGPGEHNPKADEEMLTAVMNTLHPGWEQEVVARQFLPNITVAHDTLHKGKSKLMTGPVVAGIRGLYVAGDWASHGEMLADASAASARRAAQAILKQS</sequence>
<dbReference type="InterPro" id="IPR050464">
    <property type="entry name" value="Zeta_carotene_desat/Oxidored"/>
</dbReference>
<dbReference type="Gene3D" id="3.50.50.60">
    <property type="entry name" value="FAD/NAD(P)-binding domain"/>
    <property type="match status" value="1"/>
</dbReference>
<dbReference type="RefSeq" id="WP_065851622.1">
    <property type="nucleotide sequence ID" value="NZ_LYPC01000012.1"/>
</dbReference>
<dbReference type="SUPFAM" id="SSF51905">
    <property type="entry name" value="FAD/NAD(P)-binding domain"/>
    <property type="match status" value="1"/>
</dbReference>
<feature type="domain" description="Amine oxidase" evidence="1">
    <location>
        <begin position="13"/>
        <end position="262"/>
    </location>
</feature>
<proteinExistence type="predicted"/>
<dbReference type="AlphaFoldDB" id="A0A1C1A681"/>
<organism evidence="2 3">
    <name type="scientific">Paenibacillus pectinilyticus</name>
    <dbReference type="NCBI Taxonomy" id="512399"/>
    <lineage>
        <taxon>Bacteria</taxon>
        <taxon>Bacillati</taxon>
        <taxon>Bacillota</taxon>
        <taxon>Bacilli</taxon>
        <taxon>Bacillales</taxon>
        <taxon>Paenibacillaceae</taxon>
        <taxon>Paenibacillus</taxon>
    </lineage>
</organism>
<keyword evidence="3" id="KW-1185">Reference proteome</keyword>
<dbReference type="InterPro" id="IPR002937">
    <property type="entry name" value="Amino_oxidase"/>
</dbReference>
<dbReference type="Pfam" id="PF01593">
    <property type="entry name" value="Amino_oxidase"/>
    <property type="match status" value="1"/>
</dbReference>
<dbReference type="PANTHER" id="PTHR42923">
    <property type="entry name" value="PROTOPORPHYRINOGEN OXIDASE"/>
    <property type="match status" value="1"/>
</dbReference>
<evidence type="ECO:0000313" key="2">
    <source>
        <dbReference type="EMBL" id="OCT16070.1"/>
    </source>
</evidence>
<accession>A0A1C1A681</accession>
<comment type="caution">
    <text evidence="2">The sequence shown here is derived from an EMBL/GenBank/DDBJ whole genome shotgun (WGS) entry which is preliminary data.</text>
</comment>
<dbReference type="GO" id="GO:0016491">
    <property type="term" value="F:oxidoreductase activity"/>
    <property type="evidence" value="ECO:0007669"/>
    <property type="project" value="InterPro"/>
</dbReference>